<feature type="signal peptide" evidence="1">
    <location>
        <begin position="1"/>
        <end position="19"/>
    </location>
</feature>
<dbReference type="EMBL" id="AF452888">
    <property type="protein sequence ID" value="AAN76828.1"/>
    <property type="molecule type" value="mRNA"/>
</dbReference>
<accession>Q8I9U2</accession>
<reference evidence="2" key="5">
    <citation type="journal article" date="2008" name="J. Biol. Chem.">
        <title>Structure, function, and evolution of biogenic amine-binding proteins in soft ticks.</title>
        <authorList>
            <person name="Mans B.J."/>
            <person name="Ribeiro J.M."/>
            <person name="Andersen J.F."/>
        </authorList>
    </citation>
    <scope>NUCLEOTIDE SEQUENCE</scope>
    <source>
        <strain evidence="2">TSGP1</strain>
        <tissue evidence="2">Salivary gland</tissue>
    </source>
</reference>
<dbReference type="AlphaFoldDB" id="Q8I9U2"/>
<protein>
    <submittedName>
        <fullName evidence="2">Lipocalin</fullName>
    </submittedName>
</protein>
<sequence>MQRLLLLLIALFSLSCAEAGPDGCVGSTEAKVAVFGEGGNAGSPTIGYSYLVKTTYPDEHACVYILPPYGTADASGRYPYRMGYKDSNDQWVKLDGKIKTEGSKIIDNDPEYGDTVTTVLYTHLGGGCDVTLFEGQKGQSKVQGPFLELWYHSGASEESMRCCEEEFRKNLKEGTAVRKVNKNCDYGDVA</sequence>
<proteinExistence type="evidence at transcript level"/>
<evidence type="ECO:0000313" key="2">
    <source>
        <dbReference type="EMBL" id="AAN76828.1"/>
    </source>
</evidence>
<reference evidence="2" key="4">
    <citation type="journal article" date="2004" name="S. Afr. J. Sci.">
        <title>The sand tampan, Ornithodoros savignyi, as a model for tick host interactions.</title>
        <authorList>
            <person name="Mans B.J."/>
            <person name="Neitz A.W.H."/>
        </authorList>
    </citation>
    <scope>NUCLEOTIDE SEQUENCE</scope>
    <source>
        <strain evidence="2">TSGP1</strain>
        <tissue evidence="2">Salivary gland</tissue>
    </source>
</reference>
<name>Q8I9U2_ORNKA</name>
<reference evidence="2" key="3">
    <citation type="journal article" date="2003" name="Mol. Biol. Evol.">
        <title>The major tick salivary gland proteins and toxins from the soft tick, Ornithodoros savignyi, are part of the tick Lipocalin family: implications for the origins of tick toxicoses.</title>
        <authorList>
            <person name="Mans B.J."/>
            <person name="Louw A.I."/>
            <person name="Neitz A.W."/>
        </authorList>
    </citation>
    <scope>NUCLEOTIDE SEQUENCE</scope>
    <source>
        <strain evidence="2">TSGP1</strain>
        <tissue evidence="2">Salivary gland</tissue>
    </source>
</reference>
<reference evidence="2" key="1">
    <citation type="journal article" date="2001" name="Electrophoresis">
        <title>Identification of putative proteins involved in granule biogenesis of tick salivary glands.</title>
        <authorList>
            <person name="Mans B.J."/>
            <person name="Venter J.D."/>
            <person name="Vrey P.J."/>
            <person name="Louw A.I."/>
            <person name="Neitz A.W."/>
        </authorList>
    </citation>
    <scope>NUCLEOTIDE SEQUENCE</scope>
    <source>
        <strain evidence="2">TSGP1</strain>
        <tissue evidence="2">Salivary gland</tissue>
    </source>
</reference>
<dbReference type="Gene3D" id="2.40.128.20">
    <property type="match status" value="1"/>
</dbReference>
<evidence type="ECO:0000256" key="1">
    <source>
        <dbReference type="SAM" id="SignalP"/>
    </source>
</evidence>
<reference evidence="2" key="2">
    <citation type="journal article" date="2002" name="Toxicon">
        <title>Pathogenic mechanisms of sand tampan toxicoses induced by the tick, Ornithodoros savignyi.</title>
        <authorList>
            <person name="Mans B.J."/>
            <person name="Steinmann C.M."/>
            <person name="Venter J.D."/>
            <person name="Louw A.I."/>
            <person name="Neitz A.W."/>
        </authorList>
    </citation>
    <scope>NUCLEOTIDE SEQUENCE</scope>
    <source>
        <strain evidence="2">TSGP1</strain>
        <tissue evidence="2">Salivary gland</tissue>
    </source>
</reference>
<dbReference type="InterPro" id="IPR012674">
    <property type="entry name" value="Calycin"/>
</dbReference>
<organism evidence="2">
    <name type="scientific">Ornithodoros kalahariensis</name>
    <name type="common">Tick</name>
    <dbReference type="NCBI Taxonomy" id="1580572"/>
    <lineage>
        <taxon>Eukaryota</taxon>
        <taxon>Metazoa</taxon>
        <taxon>Ecdysozoa</taxon>
        <taxon>Arthropoda</taxon>
        <taxon>Chelicerata</taxon>
        <taxon>Arachnida</taxon>
        <taxon>Acari</taxon>
        <taxon>Parasitiformes</taxon>
        <taxon>Ixodida</taxon>
        <taxon>Ixodoidea</taxon>
        <taxon>Argasidae</taxon>
        <taxon>Ornithodorinae</taxon>
        <taxon>Ornithodoros</taxon>
    </lineage>
</organism>
<dbReference type="PROSITE" id="PS51257">
    <property type="entry name" value="PROKAR_LIPOPROTEIN"/>
    <property type="match status" value="1"/>
</dbReference>
<keyword evidence="1" id="KW-0732">Signal</keyword>
<feature type="chain" id="PRO_5004310916" evidence="1">
    <location>
        <begin position="20"/>
        <end position="190"/>
    </location>
</feature>